<protein>
    <recommendedName>
        <fullName evidence="2">DUF7918 domain-containing protein</fullName>
    </recommendedName>
</protein>
<sequence length="282" mass="31600">MAINISSFSAWLTIEGGTCPIYALKSTSPRDATCWIPSQEGKKFSVNWSNRFRDRPVYAQLSIDGVVCSTHFMLDTWNHPDDADAIGISYATTSDFTRRDFIFSTIQVTDDDAYLYTLDNPPAFGTIRLELWEADIEQIVQSPYQHRYGGQVLEGQIIHETSKKAGAHHVKFGGEYVVPQATVNMVNGNRKGAAPLATFTFNYRPFDILLAGGIIPRRTDPSQPRIAVKPEAVDDRIQDLEAQLESLRAQKAGDTPRPKLKTHWRNDPRTGKTVQVIDLTDL</sequence>
<proteinExistence type="predicted"/>
<comment type="caution">
    <text evidence="3">The sequence shown here is derived from an EMBL/GenBank/DDBJ whole genome shotgun (WGS) entry which is preliminary data.</text>
</comment>
<evidence type="ECO:0000313" key="3">
    <source>
        <dbReference type="EMBL" id="KAJ7355854.1"/>
    </source>
</evidence>
<keyword evidence="4" id="KW-1185">Reference proteome</keyword>
<feature type="region of interest" description="Disordered" evidence="1">
    <location>
        <begin position="249"/>
        <end position="272"/>
    </location>
</feature>
<dbReference type="PANTHER" id="PTHR36223:SF5">
    <property type="entry name" value="BETA-LACTAMASE-TYPE TRANSPEPTIDASE FOLD DOMAIN CONTAINING PROTEIN"/>
    <property type="match status" value="1"/>
</dbReference>
<dbReference type="AlphaFoldDB" id="A0AAD7ADZ6"/>
<dbReference type="EMBL" id="JARIHO010000009">
    <property type="protein sequence ID" value="KAJ7355854.1"/>
    <property type="molecule type" value="Genomic_DNA"/>
</dbReference>
<evidence type="ECO:0000313" key="4">
    <source>
        <dbReference type="Proteomes" id="UP001218218"/>
    </source>
</evidence>
<dbReference type="Proteomes" id="UP001218218">
    <property type="component" value="Unassembled WGS sequence"/>
</dbReference>
<evidence type="ECO:0000259" key="2">
    <source>
        <dbReference type="Pfam" id="PF25534"/>
    </source>
</evidence>
<reference evidence="3" key="1">
    <citation type="submission" date="2023-03" db="EMBL/GenBank/DDBJ databases">
        <title>Massive genome expansion in bonnet fungi (Mycena s.s.) driven by repeated elements and novel gene families across ecological guilds.</title>
        <authorList>
            <consortium name="Lawrence Berkeley National Laboratory"/>
            <person name="Harder C.B."/>
            <person name="Miyauchi S."/>
            <person name="Viragh M."/>
            <person name="Kuo A."/>
            <person name="Thoen E."/>
            <person name="Andreopoulos B."/>
            <person name="Lu D."/>
            <person name="Skrede I."/>
            <person name="Drula E."/>
            <person name="Henrissat B."/>
            <person name="Morin E."/>
            <person name="Kohler A."/>
            <person name="Barry K."/>
            <person name="LaButti K."/>
            <person name="Morin E."/>
            <person name="Salamov A."/>
            <person name="Lipzen A."/>
            <person name="Mereny Z."/>
            <person name="Hegedus B."/>
            <person name="Baldrian P."/>
            <person name="Stursova M."/>
            <person name="Weitz H."/>
            <person name="Taylor A."/>
            <person name="Grigoriev I.V."/>
            <person name="Nagy L.G."/>
            <person name="Martin F."/>
            <person name="Kauserud H."/>
        </authorList>
    </citation>
    <scope>NUCLEOTIDE SEQUENCE</scope>
    <source>
        <strain evidence="3">CBHHK002</strain>
    </source>
</reference>
<name>A0AAD7ADZ6_9AGAR</name>
<feature type="domain" description="DUF7918" evidence="2">
    <location>
        <begin position="25"/>
        <end position="217"/>
    </location>
</feature>
<gene>
    <name evidence="3" type="ORF">DFH08DRAFT_510052</name>
</gene>
<dbReference type="Pfam" id="PF25534">
    <property type="entry name" value="DUF7918"/>
    <property type="match status" value="1"/>
</dbReference>
<organism evidence="3 4">
    <name type="scientific">Mycena albidolilacea</name>
    <dbReference type="NCBI Taxonomy" id="1033008"/>
    <lineage>
        <taxon>Eukaryota</taxon>
        <taxon>Fungi</taxon>
        <taxon>Dikarya</taxon>
        <taxon>Basidiomycota</taxon>
        <taxon>Agaricomycotina</taxon>
        <taxon>Agaricomycetes</taxon>
        <taxon>Agaricomycetidae</taxon>
        <taxon>Agaricales</taxon>
        <taxon>Marasmiineae</taxon>
        <taxon>Mycenaceae</taxon>
        <taxon>Mycena</taxon>
    </lineage>
</organism>
<accession>A0AAD7ADZ6</accession>
<dbReference type="PANTHER" id="PTHR36223">
    <property type="entry name" value="BETA-LACTAMASE-TYPE TRANSPEPTIDASE FOLD DOMAIN CONTAINING PROTEIN"/>
    <property type="match status" value="1"/>
</dbReference>
<evidence type="ECO:0000256" key="1">
    <source>
        <dbReference type="SAM" id="MobiDB-lite"/>
    </source>
</evidence>
<dbReference type="InterPro" id="IPR057678">
    <property type="entry name" value="DUF7918"/>
</dbReference>